<keyword evidence="2" id="KW-1185">Reference proteome</keyword>
<dbReference type="InterPro" id="IPR022121">
    <property type="entry name" value="Peptidase_M73_camelysin"/>
</dbReference>
<dbReference type="InterPro" id="IPR023833">
    <property type="entry name" value="Signal_pept_SipW-depend-type"/>
</dbReference>
<dbReference type="Proteomes" id="UP000199199">
    <property type="component" value="Unassembled WGS sequence"/>
</dbReference>
<dbReference type="InterPro" id="IPR006311">
    <property type="entry name" value="TAT_signal"/>
</dbReference>
<dbReference type="EMBL" id="FOZS01000001">
    <property type="protein sequence ID" value="SFS47906.1"/>
    <property type="molecule type" value="Genomic_DNA"/>
</dbReference>
<evidence type="ECO:0000313" key="2">
    <source>
        <dbReference type="Proteomes" id="UP000199199"/>
    </source>
</evidence>
<accession>A0A1I6Q620</accession>
<evidence type="ECO:0000313" key="1">
    <source>
        <dbReference type="EMBL" id="SFS47906.1"/>
    </source>
</evidence>
<protein>
    <submittedName>
        <fullName evidence="1">SipW-cognate class signal peptide</fullName>
    </submittedName>
</protein>
<proteinExistence type="predicted"/>
<dbReference type="NCBIfam" id="TIGR04088">
    <property type="entry name" value="cognate_SipW"/>
    <property type="match status" value="1"/>
</dbReference>
<dbReference type="OrthoDB" id="350482at2157"/>
<dbReference type="RefSeq" id="WP_175507097.1">
    <property type="nucleotide sequence ID" value="NZ_FOZS01000001.1"/>
</dbReference>
<reference evidence="2" key="1">
    <citation type="submission" date="2016-10" db="EMBL/GenBank/DDBJ databases">
        <authorList>
            <person name="Varghese N."/>
            <person name="Submissions S."/>
        </authorList>
    </citation>
    <scope>NUCLEOTIDE SEQUENCE [LARGE SCALE GENOMIC DNA]</scope>
    <source>
        <strain evidence="2">DSM 22427</strain>
    </source>
</reference>
<name>A0A1I6Q620_9EURY</name>
<dbReference type="AlphaFoldDB" id="A0A1I6Q620"/>
<sequence>MKQNIELTRRKVLASTALVGAAGATAGAGTWAFFSDEETAEDNTISAGTIDLDVNAGDGFSYTWGNAAPGDDYDGVQLPFSNTGSIDAEELVIETEIGGDTDLAEYIDLEFEYSNGDAPESQTLAEFADGEVTLGGIDAGGSATLTIDAAFASDAGNDLQGASIEIDHTFTLRQVAGQDE</sequence>
<gene>
    <name evidence="1" type="ORF">SAMN04488556_1008</name>
</gene>
<organism evidence="1 2">
    <name type="scientific">Halostagnicola kamekurae</name>
    <dbReference type="NCBI Taxonomy" id="619731"/>
    <lineage>
        <taxon>Archaea</taxon>
        <taxon>Methanobacteriati</taxon>
        <taxon>Methanobacteriota</taxon>
        <taxon>Stenosarchaea group</taxon>
        <taxon>Halobacteria</taxon>
        <taxon>Halobacteriales</taxon>
        <taxon>Natrialbaceae</taxon>
        <taxon>Halostagnicola</taxon>
    </lineage>
</organism>
<dbReference type="Pfam" id="PF12389">
    <property type="entry name" value="Peptidase_M73"/>
    <property type="match status" value="1"/>
</dbReference>
<dbReference type="PROSITE" id="PS51318">
    <property type="entry name" value="TAT"/>
    <property type="match status" value="1"/>
</dbReference>